<sequence length="144" mass="16261">MVRFLRDGSRDPSQSRLQGLRRLARVESATIVAGKACWCFSNRENGRTLFRCRNQKPAPERLFVARTKGDCSSPSPLSEENQSLPPTPPAEDASPDGQIEYMDAFGVSEKGWKCSFQSSTQYHGNTGTCRDWEWQLEQALLQNF</sequence>
<dbReference type="Proteomes" id="UP001168877">
    <property type="component" value="Unassembled WGS sequence"/>
</dbReference>
<reference evidence="2" key="1">
    <citation type="journal article" date="2022" name="Plant J.">
        <title>Strategies of tolerance reflected in two North American maple genomes.</title>
        <authorList>
            <person name="McEvoy S.L."/>
            <person name="Sezen U.U."/>
            <person name="Trouern-Trend A."/>
            <person name="McMahon S.M."/>
            <person name="Schaberg P.G."/>
            <person name="Yang J."/>
            <person name="Wegrzyn J.L."/>
            <person name="Swenson N.G."/>
        </authorList>
    </citation>
    <scope>NUCLEOTIDE SEQUENCE</scope>
    <source>
        <strain evidence="2">NS2018</strain>
    </source>
</reference>
<proteinExistence type="predicted"/>
<name>A0AA39VV95_ACESA</name>
<feature type="compositionally biased region" description="Polar residues" evidence="1">
    <location>
        <begin position="70"/>
        <end position="84"/>
    </location>
</feature>
<accession>A0AA39VV95</accession>
<gene>
    <name evidence="2" type="ORF">LWI29_015488</name>
</gene>
<dbReference type="EMBL" id="JAUESC010000380">
    <property type="protein sequence ID" value="KAK0592228.1"/>
    <property type="molecule type" value="Genomic_DNA"/>
</dbReference>
<evidence type="ECO:0000256" key="1">
    <source>
        <dbReference type="SAM" id="MobiDB-lite"/>
    </source>
</evidence>
<organism evidence="2 3">
    <name type="scientific">Acer saccharum</name>
    <name type="common">Sugar maple</name>
    <dbReference type="NCBI Taxonomy" id="4024"/>
    <lineage>
        <taxon>Eukaryota</taxon>
        <taxon>Viridiplantae</taxon>
        <taxon>Streptophyta</taxon>
        <taxon>Embryophyta</taxon>
        <taxon>Tracheophyta</taxon>
        <taxon>Spermatophyta</taxon>
        <taxon>Magnoliopsida</taxon>
        <taxon>eudicotyledons</taxon>
        <taxon>Gunneridae</taxon>
        <taxon>Pentapetalae</taxon>
        <taxon>rosids</taxon>
        <taxon>malvids</taxon>
        <taxon>Sapindales</taxon>
        <taxon>Sapindaceae</taxon>
        <taxon>Hippocastanoideae</taxon>
        <taxon>Acereae</taxon>
        <taxon>Acer</taxon>
    </lineage>
</organism>
<feature type="region of interest" description="Disordered" evidence="1">
    <location>
        <begin position="66"/>
        <end position="97"/>
    </location>
</feature>
<evidence type="ECO:0000313" key="2">
    <source>
        <dbReference type="EMBL" id="KAK0592228.1"/>
    </source>
</evidence>
<keyword evidence="3" id="KW-1185">Reference proteome</keyword>
<comment type="caution">
    <text evidence="2">The sequence shown here is derived from an EMBL/GenBank/DDBJ whole genome shotgun (WGS) entry which is preliminary data.</text>
</comment>
<protein>
    <submittedName>
        <fullName evidence="2">Uncharacterized protein</fullName>
    </submittedName>
</protein>
<reference evidence="2" key="2">
    <citation type="submission" date="2023-06" db="EMBL/GenBank/DDBJ databases">
        <authorList>
            <person name="Swenson N.G."/>
            <person name="Wegrzyn J.L."/>
            <person name="Mcevoy S.L."/>
        </authorList>
    </citation>
    <scope>NUCLEOTIDE SEQUENCE</scope>
    <source>
        <strain evidence="2">NS2018</strain>
        <tissue evidence="2">Leaf</tissue>
    </source>
</reference>
<evidence type="ECO:0000313" key="3">
    <source>
        <dbReference type="Proteomes" id="UP001168877"/>
    </source>
</evidence>
<dbReference type="AlphaFoldDB" id="A0AA39VV95"/>